<protein>
    <submittedName>
        <fullName evidence="1">Kinetochore Sim4 complex subunit FTA2-domain-containing protein</fullName>
    </submittedName>
</protein>
<dbReference type="Pfam" id="PF13095">
    <property type="entry name" value="FTA2"/>
    <property type="match status" value="2"/>
</dbReference>
<organism evidence="1 2">
    <name type="scientific">Apiospora arundinis</name>
    <dbReference type="NCBI Taxonomy" id="335852"/>
    <lineage>
        <taxon>Eukaryota</taxon>
        <taxon>Fungi</taxon>
        <taxon>Dikarya</taxon>
        <taxon>Ascomycota</taxon>
        <taxon>Pezizomycotina</taxon>
        <taxon>Sordariomycetes</taxon>
        <taxon>Xylariomycetidae</taxon>
        <taxon>Amphisphaeriales</taxon>
        <taxon>Apiosporaceae</taxon>
        <taxon>Apiospora</taxon>
    </lineage>
</organism>
<accession>A0ABR2I9W3</accession>
<gene>
    <name evidence="1" type="ORF">PGQ11_010194</name>
</gene>
<evidence type="ECO:0000313" key="1">
    <source>
        <dbReference type="EMBL" id="KAK8859460.1"/>
    </source>
</evidence>
<sequence>MSNSKDYSGINTPLPPCEGPKLHAFPCEDSSIAWGKRLDDHRDGASRAQGAIFEVNIESRVYALKVFKFYDPYSDDKGGIRDSLAIKCHGYLYLSKSDERWLTKMGVDLGANVLDDDLRQALGHGGRVRAIVKDIAPEQHGVSSRTLAKVLRRVKVLNELNIINKDIRLENFRGGCLVDFGSSWTRPHIIFDALSEVAKRDSPFQDLVMFDEMIEEEGIKTKLKALPNIKYREKLRPRADKIRSTD</sequence>
<name>A0ABR2I9W3_9PEZI</name>
<comment type="caution">
    <text evidence="1">The sequence shown here is derived from an EMBL/GenBank/DDBJ whole genome shotgun (WGS) entry which is preliminary data.</text>
</comment>
<evidence type="ECO:0000313" key="2">
    <source>
        <dbReference type="Proteomes" id="UP001390339"/>
    </source>
</evidence>
<reference evidence="1 2" key="1">
    <citation type="journal article" date="2024" name="IMA Fungus">
        <title>Apiospora arundinis, a panoply of carbohydrate-active enzymes and secondary metabolites.</title>
        <authorList>
            <person name="Sorensen T."/>
            <person name="Petersen C."/>
            <person name="Muurmann A.T."/>
            <person name="Christiansen J.V."/>
            <person name="Brundto M.L."/>
            <person name="Overgaard C.K."/>
            <person name="Boysen A.T."/>
            <person name="Wollenberg R.D."/>
            <person name="Larsen T.O."/>
            <person name="Sorensen J.L."/>
            <person name="Nielsen K.L."/>
            <person name="Sondergaard T.E."/>
        </authorList>
    </citation>
    <scope>NUCLEOTIDE SEQUENCE [LARGE SCALE GENOMIC DNA]</scope>
    <source>
        <strain evidence="1 2">AAU 773</strain>
    </source>
</reference>
<proteinExistence type="predicted"/>
<keyword evidence="2" id="KW-1185">Reference proteome</keyword>
<dbReference type="Proteomes" id="UP001390339">
    <property type="component" value="Unassembled WGS sequence"/>
</dbReference>
<dbReference type="InterPro" id="IPR025213">
    <property type="entry name" value="Sim4_Fta2"/>
</dbReference>
<dbReference type="EMBL" id="JAPCWZ010000006">
    <property type="protein sequence ID" value="KAK8859460.1"/>
    <property type="molecule type" value="Genomic_DNA"/>
</dbReference>